<dbReference type="InterPro" id="IPR011050">
    <property type="entry name" value="Pectin_lyase_fold/virulence"/>
</dbReference>
<dbReference type="RefSeq" id="WP_179984531.1">
    <property type="nucleotide sequence ID" value="NZ_LR812090.1"/>
</dbReference>
<keyword evidence="2" id="KW-0456">Lyase</keyword>
<evidence type="ECO:0000313" key="2">
    <source>
        <dbReference type="EMBL" id="CAB9495302.1"/>
    </source>
</evidence>
<dbReference type="SMART" id="SM00710">
    <property type="entry name" value="PbH1"/>
    <property type="match status" value="6"/>
</dbReference>
<keyword evidence="1" id="KW-0732">Signal</keyword>
<dbReference type="EC" id="4.2.2.3" evidence="2"/>
<evidence type="ECO:0000256" key="1">
    <source>
        <dbReference type="SAM" id="SignalP"/>
    </source>
</evidence>
<proteinExistence type="predicted"/>
<protein>
    <submittedName>
        <fullName evidence="2">Alginate lyase, family PL6</fullName>
        <ecNumber evidence="2">4.2.2.3</ecNumber>
    </submittedName>
</protein>
<dbReference type="EMBL" id="LR812090">
    <property type="protein sequence ID" value="CAB9495302.1"/>
    <property type="molecule type" value="Genomic_DNA"/>
</dbReference>
<dbReference type="Gene3D" id="2.160.20.10">
    <property type="entry name" value="Single-stranded right-handed beta-helix, Pectin lyase-like"/>
    <property type="match status" value="2"/>
</dbReference>
<dbReference type="SUPFAM" id="SSF51126">
    <property type="entry name" value="Pectin lyase-like"/>
    <property type="match status" value="2"/>
</dbReference>
<dbReference type="InterPro" id="IPR039513">
    <property type="entry name" value="PL-6"/>
</dbReference>
<dbReference type="Pfam" id="PF14592">
    <property type="entry name" value="Chondroitinas_B"/>
    <property type="match status" value="1"/>
</dbReference>
<dbReference type="InterPro" id="IPR006626">
    <property type="entry name" value="PbH1"/>
</dbReference>
<dbReference type="Proteomes" id="UP000509458">
    <property type="component" value="Chromosome"/>
</dbReference>
<organism evidence="2 3">
    <name type="scientific">Alteromonas macleodii</name>
    <name type="common">Pseudoalteromonas macleodii</name>
    <dbReference type="NCBI Taxonomy" id="28108"/>
    <lineage>
        <taxon>Bacteria</taxon>
        <taxon>Pseudomonadati</taxon>
        <taxon>Pseudomonadota</taxon>
        <taxon>Gammaproteobacteria</taxon>
        <taxon>Alteromonadales</taxon>
        <taxon>Alteromonadaceae</taxon>
        <taxon>Alteromonas/Salinimonas group</taxon>
        <taxon>Alteromonas</taxon>
    </lineage>
</organism>
<dbReference type="InterPro" id="IPR012334">
    <property type="entry name" value="Pectin_lyas_fold"/>
</dbReference>
<dbReference type="CDD" id="cd14251">
    <property type="entry name" value="PL-6"/>
    <property type="match status" value="1"/>
</dbReference>
<feature type="signal peptide" evidence="1">
    <location>
        <begin position="1"/>
        <end position="25"/>
    </location>
</feature>
<sequence>MKVANVCKSAIGIITLLAFNTAAYAEDYLVDSKKSYLNALKKVAPGDDIVLKNGTYHDFEIKFKAQGSEQEPITLRAQSKGGVILSGQSNLSIAGSHLIVSGLVFKDGYSPSGSVISYRISKNELANYTRVTEVVIEDYSKPDKFESDYWIALYGKHNRLDSSYLAGKRNRGVTVAVRLDSKDSVENYHKIDNNYFGYRPELGSNGGETLRIGTSHYSLENSFTRVENNVFDRCNGEVEIISVKSGGNVLHGNTFIESRGTLTLRHGNGNTITNNVFLGNGVPNTGGVRVINADQEVANNVFKGLTGYRFGSGFTVMNGVPNSPQNRYHQVKNANIHHNTFIDVSHIQLAAGADEERSAPPVDSAFANNLVIAKTVPTTFSFFDDISGIAFTNNVANYSVESQIEQGFTKRSDIQLSSSNSVSLEKMKVGADDSVKPLNKAEVGPSWYQKKEYETPFGSGDEITVEPGVNSLFEAVAKAKDGDVLILNDGVYSEQKIVKITKTLSVKASKNAKVIIRPQRSALFEISDNGSLEVEDVTLSGSDAPDAAGNTFIRTKKWGMLTNYRFTMDKVTVTDLDINHSYHFFSAGARSFATLLSITNSQFDTISGHVLALNKEKDDLGIYNVEVLNLENNTFSDVKGALALIYRGGTDESTFGPKVTIAKNVLTNVGLGKRNKRKASIFLHGVQKTQIKNNEFNASAPVKIEHTVGEPQTSHSGNTFKNTKEIDIVDFLKAKDECRCPG</sequence>
<dbReference type="GO" id="GO:0045135">
    <property type="term" value="F:poly(beta-D-mannuronate) lyase activity"/>
    <property type="evidence" value="ECO:0007669"/>
    <property type="project" value="UniProtKB-EC"/>
</dbReference>
<name>A0A6T9Y3B0_ALTMA</name>
<dbReference type="AlphaFoldDB" id="A0A6T9Y3B0"/>
<evidence type="ECO:0000313" key="3">
    <source>
        <dbReference type="Proteomes" id="UP000509458"/>
    </source>
</evidence>
<reference evidence="2 3" key="1">
    <citation type="submission" date="2020-06" db="EMBL/GenBank/DDBJ databases">
        <authorList>
            <person name="Duchaud E."/>
        </authorList>
    </citation>
    <scope>NUCLEOTIDE SEQUENCE [LARGE SCALE GENOMIC DNA]</scope>
    <source>
        <strain evidence="2">Alteromonas fortis</strain>
    </source>
</reference>
<feature type="chain" id="PRO_5029806514" evidence="1">
    <location>
        <begin position="26"/>
        <end position="742"/>
    </location>
</feature>
<gene>
    <name evidence="2" type="ORF">ALFOR1_40713</name>
</gene>
<accession>A0A6T9Y3B0</accession>